<accession>A0A421NY25</accession>
<dbReference type="PROSITE" id="PS51462">
    <property type="entry name" value="NUDIX"/>
    <property type="match status" value="1"/>
</dbReference>
<dbReference type="PANTHER" id="PTHR43046:SF2">
    <property type="entry name" value="8-OXO-DGTP DIPHOSPHATASE-RELATED"/>
    <property type="match status" value="1"/>
</dbReference>
<comment type="caution">
    <text evidence="4">The sequence shown here is derived from an EMBL/GenBank/DDBJ whole genome shotgun (WGS) entry which is preliminary data.</text>
</comment>
<dbReference type="AlphaFoldDB" id="A0A421NY25"/>
<dbReference type="GO" id="GO:0016787">
    <property type="term" value="F:hydrolase activity"/>
    <property type="evidence" value="ECO:0007669"/>
    <property type="project" value="UniProtKB-KW"/>
</dbReference>
<evidence type="ECO:0000256" key="2">
    <source>
        <dbReference type="ARBA" id="ARBA00022801"/>
    </source>
</evidence>
<dbReference type="InterPro" id="IPR020084">
    <property type="entry name" value="NUDIX_hydrolase_CS"/>
</dbReference>
<dbReference type="Proteomes" id="UP000283896">
    <property type="component" value="Unassembled WGS sequence"/>
</dbReference>
<evidence type="ECO:0000313" key="5">
    <source>
        <dbReference type="Proteomes" id="UP000283896"/>
    </source>
</evidence>
<dbReference type="RefSeq" id="WP_122225350.1">
    <property type="nucleotide sequence ID" value="NZ_MPBG01000002.1"/>
</dbReference>
<gene>
    <name evidence="4" type="primary">mutT</name>
    <name evidence="4" type="ORF">PSSA1_v1c1280</name>
</gene>
<dbReference type="InterPro" id="IPR015797">
    <property type="entry name" value="NUDIX_hydrolase-like_dom_sf"/>
</dbReference>
<dbReference type="STRING" id="69896.S284_00330"/>
<evidence type="ECO:0000256" key="1">
    <source>
        <dbReference type="ARBA" id="ARBA00001946"/>
    </source>
</evidence>
<protein>
    <submittedName>
        <fullName evidence="4">DNA mismatch repair protein MutT</fullName>
    </submittedName>
</protein>
<dbReference type="SUPFAM" id="SSF55811">
    <property type="entry name" value="Nudix"/>
    <property type="match status" value="1"/>
</dbReference>
<proteinExistence type="predicted"/>
<dbReference type="PROSITE" id="PS00893">
    <property type="entry name" value="NUDIX_BOX"/>
    <property type="match status" value="1"/>
</dbReference>
<dbReference type="EMBL" id="MPBG01000002">
    <property type="protein sequence ID" value="RMI88923.1"/>
    <property type="molecule type" value="Genomic_DNA"/>
</dbReference>
<name>A0A421NY25_9MOLU</name>
<feature type="domain" description="Nudix hydrolase" evidence="3">
    <location>
        <begin position="16"/>
        <end position="147"/>
    </location>
</feature>
<evidence type="ECO:0000313" key="4">
    <source>
        <dbReference type="EMBL" id="RMI88923.1"/>
    </source>
</evidence>
<reference evidence="5" key="1">
    <citation type="submission" date="2016-11" db="EMBL/GenBank/DDBJ databases">
        <title>Genome sequence of Candidatus Phytoplasma solani strain SA-1.</title>
        <authorList>
            <person name="Haryono M."/>
            <person name="Samarzija I."/>
            <person name="Seruga Music M."/>
            <person name="Hogenhout S."/>
            <person name="Kuo C.-H."/>
        </authorList>
    </citation>
    <scope>NUCLEOTIDE SEQUENCE [LARGE SCALE GENOMIC DNA]</scope>
    <source>
        <strain evidence="5">SA-1</strain>
    </source>
</reference>
<keyword evidence="5" id="KW-1185">Reference proteome</keyword>
<dbReference type="PANTHER" id="PTHR43046">
    <property type="entry name" value="GDP-MANNOSE MANNOSYL HYDROLASE"/>
    <property type="match status" value="1"/>
</dbReference>
<organism evidence="4 5">
    <name type="scientific">Candidatus Phytoplasma solani</name>
    <dbReference type="NCBI Taxonomy" id="69896"/>
    <lineage>
        <taxon>Bacteria</taxon>
        <taxon>Bacillati</taxon>
        <taxon>Mycoplasmatota</taxon>
        <taxon>Mollicutes</taxon>
        <taxon>Acholeplasmatales</taxon>
        <taxon>Acholeplasmataceae</taxon>
        <taxon>Candidatus Phytoplasma</taxon>
        <taxon>16SrXII (Stolbur group)</taxon>
    </lineage>
</organism>
<dbReference type="InterPro" id="IPR000086">
    <property type="entry name" value="NUDIX_hydrolase_dom"/>
</dbReference>
<sequence length="152" mass="17774">MSYIEKLRQKIGREPIFSPGASIIVYENNKYLLQFRNDFKVWGLHGGAMNLGETGEQVALRELKEETNLNILEMYFFKTYVGEKIKITYPNGDIVYPIVMAFVVTKTEGKLKAQKEEVKRLKWFDEKDLPIDKMMAIDKTFLTEFIAHKNQQ</sequence>
<keyword evidence="2" id="KW-0378">Hydrolase</keyword>
<dbReference type="Pfam" id="PF00293">
    <property type="entry name" value="NUDIX"/>
    <property type="match status" value="1"/>
</dbReference>
<dbReference type="CDD" id="cd04677">
    <property type="entry name" value="NUDIX_Hydrolase"/>
    <property type="match status" value="1"/>
</dbReference>
<dbReference type="Gene3D" id="3.90.79.10">
    <property type="entry name" value="Nucleoside Triphosphate Pyrophosphohydrolase"/>
    <property type="match status" value="1"/>
</dbReference>
<dbReference type="OrthoDB" id="9787476at2"/>
<comment type="cofactor">
    <cofactor evidence="1">
        <name>Mg(2+)</name>
        <dbReference type="ChEBI" id="CHEBI:18420"/>
    </cofactor>
</comment>
<evidence type="ECO:0000259" key="3">
    <source>
        <dbReference type="PROSITE" id="PS51462"/>
    </source>
</evidence>